<dbReference type="EMBL" id="PXOA01000127">
    <property type="protein sequence ID" value="RFU80065.1"/>
    <property type="molecule type" value="Genomic_DNA"/>
</dbReference>
<dbReference type="OrthoDB" id="4899112at2759"/>
<feature type="compositionally biased region" description="Low complexity" evidence="1">
    <location>
        <begin position="64"/>
        <end position="80"/>
    </location>
</feature>
<name>A0A395NVJ1_TRIAR</name>
<dbReference type="AlphaFoldDB" id="A0A395NVJ1"/>
<protein>
    <submittedName>
        <fullName evidence="3">Uncharacterized protein</fullName>
    </submittedName>
</protein>
<proteinExistence type="predicted"/>
<evidence type="ECO:0000256" key="1">
    <source>
        <dbReference type="SAM" id="MobiDB-lite"/>
    </source>
</evidence>
<comment type="caution">
    <text evidence="3">The sequence shown here is derived from an EMBL/GenBank/DDBJ whole genome shotgun (WGS) entry which is preliminary data.</text>
</comment>
<evidence type="ECO:0000256" key="2">
    <source>
        <dbReference type="SAM" id="Phobius"/>
    </source>
</evidence>
<accession>A0A395NVJ1</accession>
<keyword evidence="2" id="KW-0812">Transmembrane</keyword>
<keyword evidence="2" id="KW-1133">Transmembrane helix</keyword>
<organism evidence="3 4">
    <name type="scientific">Trichoderma arundinaceum</name>
    <dbReference type="NCBI Taxonomy" id="490622"/>
    <lineage>
        <taxon>Eukaryota</taxon>
        <taxon>Fungi</taxon>
        <taxon>Dikarya</taxon>
        <taxon>Ascomycota</taxon>
        <taxon>Pezizomycotina</taxon>
        <taxon>Sordariomycetes</taxon>
        <taxon>Hypocreomycetidae</taxon>
        <taxon>Hypocreales</taxon>
        <taxon>Hypocreaceae</taxon>
        <taxon>Trichoderma</taxon>
    </lineage>
</organism>
<evidence type="ECO:0000313" key="3">
    <source>
        <dbReference type="EMBL" id="RFU80065.1"/>
    </source>
</evidence>
<dbReference type="PANTHER" id="PTHR16861:SF4">
    <property type="entry name" value="SH3 DOMAIN PROTEIN (AFU_ORTHOLOGUE AFUA_1G13610)"/>
    <property type="match status" value="1"/>
</dbReference>
<feature type="region of interest" description="Disordered" evidence="1">
    <location>
        <begin position="1"/>
        <end position="94"/>
    </location>
</feature>
<sequence length="296" mass="30800">MGTFSCSGFQPDGSPTWFACPTTNTQTTTTTTTTTTASPTTTTTTTTSPATTISSPTRPHRSNTPPTTSTALTRTPTASPNPESNATNSIPTSSQTVLPIQQHSGLSTGATAGIAIGCVAAGLIIGLLAALRRKHKDTTSVNQDVIIVESKAPSSIEATEGISSGAGIRLGQFLLDGAPDQEIVSELQSLGELICQHVEGHYSLQPVDANVQTLTQPLQSLGLGMHGSGLSTETIAALCANSYSRLLGLRYVISTVIFASIDFHSRSRLSLLPGTVAEFLQSMPPPEYGDNNQQGK</sequence>
<dbReference type="PANTHER" id="PTHR16861">
    <property type="entry name" value="GLYCOPROTEIN 38"/>
    <property type="match status" value="1"/>
</dbReference>
<reference evidence="3 4" key="1">
    <citation type="journal article" date="2018" name="PLoS Pathog.">
        <title>Evolution of structural diversity of trichothecenes, a family of toxins produced by plant pathogenic and entomopathogenic fungi.</title>
        <authorList>
            <person name="Proctor R.H."/>
            <person name="McCormick S.P."/>
            <person name="Kim H.S."/>
            <person name="Cardoza R.E."/>
            <person name="Stanley A.M."/>
            <person name="Lindo L."/>
            <person name="Kelly A."/>
            <person name="Brown D.W."/>
            <person name="Lee T."/>
            <person name="Vaughan M.M."/>
            <person name="Alexander N.J."/>
            <person name="Busman M."/>
            <person name="Gutierrez S."/>
        </authorList>
    </citation>
    <scope>NUCLEOTIDE SEQUENCE [LARGE SCALE GENOMIC DNA]</scope>
    <source>
        <strain evidence="3 4">IBT 40837</strain>
    </source>
</reference>
<feature type="compositionally biased region" description="Low complexity" evidence="1">
    <location>
        <begin position="21"/>
        <end position="57"/>
    </location>
</feature>
<evidence type="ECO:0000313" key="4">
    <source>
        <dbReference type="Proteomes" id="UP000266272"/>
    </source>
</evidence>
<feature type="transmembrane region" description="Helical" evidence="2">
    <location>
        <begin position="110"/>
        <end position="131"/>
    </location>
</feature>
<feature type="compositionally biased region" description="Polar residues" evidence="1">
    <location>
        <begin position="81"/>
        <end position="94"/>
    </location>
</feature>
<keyword evidence="2" id="KW-0472">Membrane</keyword>
<gene>
    <name evidence="3" type="ORF">TARUN_2183</name>
</gene>
<keyword evidence="4" id="KW-1185">Reference proteome</keyword>
<dbReference type="Proteomes" id="UP000266272">
    <property type="component" value="Unassembled WGS sequence"/>
</dbReference>